<comment type="caution">
    <text evidence="3">The sequence shown here is derived from an EMBL/GenBank/DDBJ whole genome shotgun (WGS) entry which is preliminary data.</text>
</comment>
<dbReference type="Proteomes" id="UP001498398">
    <property type="component" value="Unassembled WGS sequence"/>
</dbReference>
<feature type="region of interest" description="Disordered" evidence="2">
    <location>
        <begin position="315"/>
        <end position="337"/>
    </location>
</feature>
<feature type="compositionally biased region" description="Basic residues" evidence="2">
    <location>
        <begin position="476"/>
        <end position="489"/>
    </location>
</feature>
<dbReference type="EMBL" id="JBANRG010000086">
    <property type="protein sequence ID" value="KAK7437352.1"/>
    <property type="molecule type" value="Genomic_DNA"/>
</dbReference>
<evidence type="ECO:0000313" key="3">
    <source>
        <dbReference type="EMBL" id="KAK7437352.1"/>
    </source>
</evidence>
<proteinExistence type="predicted"/>
<feature type="coiled-coil region" evidence="1">
    <location>
        <begin position="48"/>
        <end position="75"/>
    </location>
</feature>
<evidence type="ECO:0000256" key="2">
    <source>
        <dbReference type="SAM" id="MobiDB-lite"/>
    </source>
</evidence>
<feature type="region of interest" description="Disordered" evidence="2">
    <location>
        <begin position="188"/>
        <end position="211"/>
    </location>
</feature>
<reference evidence="3 4" key="1">
    <citation type="submission" date="2024-01" db="EMBL/GenBank/DDBJ databases">
        <title>A draft genome for the cacao thread blight pathogen Marasmiellus scandens.</title>
        <authorList>
            <person name="Baruah I.K."/>
            <person name="Leung J."/>
            <person name="Bukari Y."/>
            <person name="Amoako-Attah I."/>
            <person name="Meinhardt L.W."/>
            <person name="Bailey B.A."/>
            <person name="Cohen S.P."/>
        </authorList>
    </citation>
    <scope>NUCLEOTIDE SEQUENCE [LARGE SCALE GENOMIC DNA]</scope>
    <source>
        <strain evidence="3 4">GH-19</strain>
    </source>
</reference>
<name>A0ABR1INH7_9AGAR</name>
<feature type="region of interest" description="Disordered" evidence="2">
    <location>
        <begin position="476"/>
        <end position="495"/>
    </location>
</feature>
<organism evidence="3 4">
    <name type="scientific">Marasmiellus scandens</name>
    <dbReference type="NCBI Taxonomy" id="2682957"/>
    <lineage>
        <taxon>Eukaryota</taxon>
        <taxon>Fungi</taxon>
        <taxon>Dikarya</taxon>
        <taxon>Basidiomycota</taxon>
        <taxon>Agaricomycotina</taxon>
        <taxon>Agaricomycetes</taxon>
        <taxon>Agaricomycetidae</taxon>
        <taxon>Agaricales</taxon>
        <taxon>Marasmiineae</taxon>
        <taxon>Omphalotaceae</taxon>
        <taxon>Marasmiellus</taxon>
    </lineage>
</organism>
<protein>
    <submittedName>
        <fullName evidence="3">Uncharacterized protein</fullName>
    </submittedName>
</protein>
<keyword evidence="1" id="KW-0175">Coiled coil</keyword>
<accession>A0ABR1INH7</accession>
<evidence type="ECO:0000313" key="4">
    <source>
        <dbReference type="Proteomes" id="UP001498398"/>
    </source>
</evidence>
<gene>
    <name evidence="3" type="ORF">VKT23_018597</name>
</gene>
<keyword evidence="4" id="KW-1185">Reference proteome</keyword>
<evidence type="ECO:0000256" key="1">
    <source>
        <dbReference type="SAM" id="Coils"/>
    </source>
</evidence>
<feature type="compositionally biased region" description="Polar residues" evidence="2">
    <location>
        <begin position="315"/>
        <end position="332"/>
    </location>
</feature>
<sequence length="495" mass="53794">MEEEYALYTTTNHGQFEPEFLTTLLRHATHAELQAAENLPYLQLISAHQSLSTQYNLARMEINRLEQLLQQQRKDVSNSLGPGASASSFIQTSSKSTFSSNTSDASADSTFSSNTSDASADSTFSSNTSDASADSTFSSNTFDASADSTFSSNTSDASASSFIQTSSKSTFSSNTSDASASSFIQTSSKSTFSSNTSDASADSTFSSNTSDASADSTFSSNTSDASAHSTFSSNTSDASASSFIQTSIFSSDVSASLFNQTDSTFSSNTSNASASSFNQTNSTFSSDTSDASASSFSNGFTSSFVSNSLVPDASASHSSPVLNDVPSSSNVSAPERETRITPKDVYLKEVWAIVNPNTSMTKYAKDWGDLPEDIKAQCKSIAKERQSRKWEFRLYGFPSEESDETRAMFVEMQQKARRHPETNATKITGRSLYYDEVWQKANKGKTITQFSAVWLNDIPEDVKERYNNMAAIKSHEKRKMWKRKSKSHDHRIASE</sequence>
<feature type="region of interest" description="Disordered" evidence="2">
    <location>
        <begin position="97"/>
        <end position="133"/>
    </location>
</feature>